<dbReference type="AlphaFoldDB" id="A0A931FLF7"/>
<comment type="caution">
    <text evidence="1">The sequence shown here is derived from an EMBL/GenBank/DDBJ whole genome shotgun (WGS) entry which is preliminary data.</text>
</comment>
<organism evidence="1 2">
    <name type="scientific">Hymenobacter properus</name>
    <dbReference type="NCBI Taxonomy" id="2791026"/>
    <lineage>
        <taxon>Bacteria</taxon>
        <taxon>Pseudomonadati</taxon>
        <taxon>Bacteroidota</taxon>
        <taxon>Cytophagia</taxon>
        <taxon>Cytophagales</taxon>
        <taxon>Hymenobacteraceae</taxon>
        <taxon>Hymenobacter</taxon>
    </lineage>
</organism>
<keyword evidence="2" id="KW-1185">Reference proteome</keyword>
<evidence type="ECO:0000313" key="1">
    <source>
        <dbReference type="EMBL" id="MBF9140654.1"/>
    </source>
</evidence>
<name>A0A931FLF7_9BACT</name>
<protein>
    <submittedName>
        <fullName evidence="1">Uncharacterized protein</fullName>
    </submittedName>
</protein>
<proteinExistence type="predicted"/>
<accession>A0A931FLF7</accession>
<evidence type="ECO:0000313" key="2">
    <source>
        <dbReference type="Proteomes" id="UP000645610"/>
    </source>
</evidence>
<dbReference type="EMBL" id="JADQDP010000001">
    <property type="protein sequence ID" value="MBF9140654.1"/>
    <property type="molecule type" value="Genomic_DNA"/>
</dbReference>
<gene>
    <name evidence="1" type="ORF">I2I01_03350</name>
</gene>
<sequence length="519" mass="58788">MKKSWLLLLFITWAWRGLAQPGPWGGELRFRLFDPHGRLVEPNRSDYRCFPSWQPATPEELRDRRRLGYDFAPAFRQEGRDGYRAYAAVPTPGGGIVPPDFAVNVVHGADTMRIYGLNAFGSEVLRVDSIPFSPGRFWVPAAYLPLLNVRVVGGRIVNSGWDFFRNPAGRPDRITTAPLAQSPLAERIPPDSLLTCPLLTVRYSERVRQARTYEPGRADVLRAAERGQRPKLLLGHLGQLTSVTCAGSRLLVQFTSRLVLKTEDGGATWRVFEVRDRITVPWHGYLASANELYITRVWADGDRVLARGSRNWGPSGFYELNFTQDTTSEVVRRSLALNRAAYLASLTAAEQEQKAVFLKEMRAEIAKSTNQVFVRRGLLRQAHFMQNNSYISPAAEWRGTTDSIDLKAYFIYRERPIVTLRDGKFQFIGSHWAKTVSEDSEIPACKVDGSCTVTDSTLTFRPRPGSKCLPPAPQYDFYPAGTYYYYFSDPFNSGQPLLILQRWNDEVGGTMYLAFRLRH</sequence>
<dbReference type="RefSeq" id="WP_196284995.1">
    <property type="nucleotide sequence ID" value="NZ_JADQDP010000001.1"/>
</dbReference>
<reference evidence="1 2" key="1">
    <citation type="submission" date="2020-11" db="EMBL/GenBank/DDBJ databases">
        <authorList>
            <person name="Kim M.K."/>
        </authorList>
    </citation>
    <scope>NUCLEOTIDE SEQUENCE [LARGE SCALE GENOMIC DNA]</scope>
    <source>
        <strain evidence="1 2">BT439</strain>
    </source>
</reference>
<dbReference type="Proteomes" id="UP000645610">
    <property type="component" value="Unassembled WGS sequence"/>
</dbReference>